<dbReference type="Proteomes" id="UP001235712">
    <property type="component" value="Unassembled WGS sequence"/>
</dbReference>
<dbReference type="InterPro" id="IPR045336">
    <property type="entry name" value="MmgE_PrpD_N"/>
</dbReference>
<name>A0ABT9PD16_9ACTN</name>
<dbReference type="Gene3D" id="1.10.4100.10">
    <property type="entry name" value="2-methylcitrate dehydratase PrpD"/>
    <property type="match status" value="1"/>
</dbReference>
<keyword evidence="5" id="KW-1185">Reference proteome</keyword>
<dbReference type="SUPFAM" id="SSF103378">
    <property type="entry name" value="2-methylcitrate dehydratase PrpD"/>
    <property type="match status" value="1"/>
</dbReference>
<dbReference type="PANTHER" id="PTHR16943">
    <property type="entry name" value="2-METHYLCITRATE DEHYDRATASE-RELATED"/>
    <property type="match status" value="1"/>
</dbReference>
<evidence type="ECO:0000256" key="1">
    <source>
        <dbReference type="ARBA" id="ARBA00006174"/>
    </source>
</evidence>
<gene>
    <name evidence="4" type="ORF">J2S57_006350</name>
</gene>
<protein>
    <submittedName>
        <fullName evidence="4">2-methylcitrate dehydratase PrpD</fullName>
    </submittedName>
</protein>
<dbReference type="InterPro" id="IPR036148">
    <property type="entry name" value="MmgE/PrpD_sf"/>
</dbReference>
<proteinExistence type="inferred from homology"/>
<dbReference type="PANTHER" id="PTHR16943:SF8">
    <property type="entry name" value="2-METHYLCITRATE DEHYDRATASE"/>
    <property type="match status" value="1"/>
</dbReference>
<comment type="caution">
    <text evidence="4">The sequence shown here is derived from an EMBL/GenBank/DDBJ whole genome shotgun (WGS) entry which is preliminary data.</text>
</comment>
<accession>A0ABT9PD16</accession>
<dbReference type="InterPro" id="IPR005656">
    <property type="entry name" value="MmgE_PrpD"/>
</dbReference>
<dbReference type="InterPro" id="IPR045337">
    <property type="entry name" value="MmgE_PrpD_C"/>
</dbReference>
<evidence type="ECO:0000259" key="3">
    <source>
        <dbReference type="Pfam" id="PF19305"/>
    </source>
</evidence>
<dbReference type="InterPro" id="IPR042188">
    <property type="entry name" value="MmgE/PrpD_sf_2"/>
</dbReference>
<feature type="domain" description="MmgE/PrpD N-terminal" evidence="2">
    <location>
        <begin position="19"/>
        <end position="242"/>
    </location>
</feature>
<dbReference type="Gene3D" id="3.30.1330.120">
    <property type="entry name" value="2-methylcitrate dehydratase PrpD"/>
    <property type="match status" value="1"/>
</dbReference>
<organism evidence="4 5">
    <name type="scientific">Kineosporia succinea</name>
    <dbReference type="NCBI Taxonomy" id="84632"/>
    <lineage>
        <taxon>Bacteria</taxon>
        <taxon>Bacillati</taxon>
        <taxon>Actinomycetota</taxon>
        <taxon>Actinomycetes</taxon>
        <taxon>Kineosporiales</taxon>
        <taxon>Kineosporiaceae</taxon>
        <taxon>Kineosporia</taxon>
    </lineage>
</organism>
<feature type="domain" description="MmgE/PrpD C-terminal" evidence="3">
    <location>
        <begin position="269"/>
        <end position="419"/>
    </location>
</feature>
<evidence type="ECO:0000313" key="5">
    <source>
        <dbReference type="Proteomes" id="UP001235712"/>
    </source>
</evidence>
<dbReference type="RefSeq" id="WP_307249667.1">
    <property type="nucleotide sequence ID" value="NZ_JAUSQZ010000001.1"/>
</dbReference>
<dbReference type="InterPro" id="IPR042183">
    <property type="entry name" value="MmgE/PrpD_sf_1"/>
</dbReference>
<dbReference type="Pfam" id="PF19305">
    <property type="entry name" value="MmgE_PrpD_C"/>
    <property type="match status" value="1"/>
</dbReference>
<dbReference type="EMBL" id="JAUSQZ010000001">
    <property type="protein sequence ID" value="MDP9830601.1"/>
    <property type="molecule type" value="Genomic_DNA"/>
</dbReference>
<dbReference type="Pfam" id="PF03972">
    <property type="entry name" value="MmgE_PrpD_N"/>
    <property type="match status" value="1"/>
</dbReference>
<evidence type="ECO:0000313" key="4">
    <source>
        <dbReference type="EMBL" id="MDP9830601.1"/>
    </source>
</evidence>
<sequence length="455" mass="47073">MTSSLSRRLADAAVRAATCVPFEVDRAARLHLLDSLAVGALGAAHGPVRRLKGMRAGGGPASVIGGRDGAGAPEAALLNGAFIHSLEYDDTHVASVMHGSAVLTPAALAAAEAAGVGGARLVAAYAVGWEVLIRMGLAGPGTLQARGFQTTSAAGPFVAALVSVLVNGDPEHAVDALGIAGSQPGGTFAFLAGGDTVKAVQPGWAAHSGLWAADLARHGVTGPAGVLDGDYGFYRLYANDPQAPARLAQHLDDLGTRWHLLDAAFKLVPCCHFIHPYVEAVRDLAARGLRAGDVASWHVRVPAGAAPVIAEPWAERQRPATGHDVRWSLPYVMAAQLADGRVALDLFEAPIGGQRADLAGRMTYEIWDDSGFPARFPAWVEVTTTDGDVLRAEVDDVLGGGGRPVPPDRVLAKARECLSAAGLPSSGIDLLVTMVLDEADFDPAAVGGLLRRIRS</sequence>
<reference evidence="4 5" key="1">
    <citation type="submission" date="2023-07" db="EMBL/GenBank/DDBJ databases">
        <title>Sequencing the genomes of 1000 actinobacteria strains.</title>
        <authorList>
            <person name="Klenk H.-P."/>
        </authorList>
    </citation>
    <scope>NUCLEOTIDE SEQUENCE [LARGE SCALE GENOMIC DNA]</scope>
    <source>
        <strain evidence="4 5">DSM 44388</strain>
    </source>
</reference>
<evidence type="ECO:0000259" key="2">
    <source>
        <dbReference type="Pfam" id="PF03972"/>
    </source>
</evidence>
<comment type="similarity">
    <text evidence="1">Belongs to the PrpD family.</text>
</comment>